<evidence type="ECO:0000313" key="1">
    <source>
        <dbReference type="EMBL" id="CAB9499855.1"/>
    </source>
</evidence>
<proteinExistence type="predicted"/>
<sequence length="422" mass="47384">MDETTDKSNALTEERTYLEAVFLDGEVHVSKGDESLIGGASRVLIHLESNAIDLSLEQEGGALVSFLADWKLLKDLHFLRDWDDDACDLPVATLAELFRRGSAANLSILSCGQNVLTAGTAEEFISLVKTIQQCTPCLKVLELPTIRIRDSTQLTADTRGFLDPLLPLLVEGSELCRLGYRPHFVTERGIEAVFASSRLKELHLCAHAWPKEIAAAAMRCLAENRTVTTFDIVCSEISAETSAAICQALERNETLQTFELWSWESVERDKTIQILKSLTVSRLKSFTFKCHGCLPLCSGLLSIVEQVLEKNVHLEKFDVWCSDCLPREAEEVFDFWLALNARTQRASLLENPLNHEKWVKALIQSKCDVASSFYLLSENPVLIAQLMHRPCKTVQPVIAKRKRLYRRAQHCEMKRFKCSAAG</sequence>
<dbReference type="InterPro" id="IPR032675">
    <property type="entry name" value="LRR_dom_sf"/>
</dbReference>
<dbReference type="EMBL" id="CAICTM010000069">
    <property type="protein sequence ID" value="CAB9499855.1"/>
    <property type="molecule type" value="Genomic_DNA"/>
</dbReference>
<name>A0A9N8H5B6_9STRA</name>
<accession>A0A9N8H5B6</accession>
<dbReference type="Proteomes" id="UP001153069">
    <property type="component" value="Unassembled WGS sequence"/>
</dbReference>
<dbReference type="AlphaFoldDB" id="A0A9N8H5B6"/>
<dbReference type="Gene3D" id="3.80.10.10">
    <property type="entry name" value="Ribonuclease Inhibitor"/>
    <property type="match status" value="1"/>
</dbReference>
<gene>
    <name evidence="1" type="ORF">SEMRO_70_G038990.1</name>
</gene>
<evidence type="ECO:0000313" key="2">
    <source>
        <dbReference type="Proteomes" id="UP001153069"/>
    </source>
</evidence>
<comment type="caution">
    <text evidence="1">The sequence shown here is derived from an EMBL/GenBank/DDBJ whole genome shotgun (WGS) entry which is preliminary data.</text>
</comment>
<organism evidence="1 2">
    <name type="scientific">Seminavis robusta</name>
    <dbReference type="NCBI Taxonomy" id="568900"/>
    <lineage>
        <taxon>Eukaryota</taxon>
        <taxon>Sar</taxon>
        <taxon>Stramenopiles</taxon>
        <taxon>Ochrophyta</taxon>
        <taxon>Bacillariophyta</taxon>
        <taxon>Bacillariophyceae</taxon>
        <taxon>Bacillariophycidae</taxon>
        <taxon>Naviculales</taxon>
        <taxon>Naviculaceae</taxon>
        <taxon>Seminavis</taxon>
    </lineage>
</organism>
<dbReference type="OrthoDB" id="341587at2759"/>
<reference evidence="1" key="1">
    <citation type="submission" date="2020-06" db="EMBL/GenBank/DDBJ databases">
        <authorList>
            <consortium name="Plant Systems Biology data submission"/>
        </authorList>
    </citation>
    <scope>NUCLEOTIDE SEQUENCE</scope>
    <source>
        <strain evidence="1">D6</strain>
    </source>
</reference>
<keyword evidence="2" id="KW-1185">Reference proteome</keyword>
<dbReference type="SUPFAM" id="SSF52047">
    <property type="entry name" value="RNI-like"/>
    <property type="match status" value="1"/>
</dbReference>
<protein>
    <submittedName>
        <fullName evidence="1">Uncharacterized protein</fullName>
    </submittedName>
</protein>